<name>A0ACC2UQV2_9FUNG</name>
<organism evidence="1 2">
    <name type="scientific">Entomophthora muscae</name>
    <dbReference type="NCBI Taxonomy" id="34485"/>
    <lineage>
        <taxon>Eukaryota</taxon>
        <taxon>Fungi</taxon>
        <taxon>Fungi incertae sedis</taxon>
        <taxon>Zoopagomycota</taxon>
        <taxon>Entomophthoromycotina</taxon>
        <taxon>Entomophthoromycetes</taxon>
        <taxon>Entomophthorales</taxon>
        <taxon>Entomophthoraceae</taxon>
        <taxon>Entomophthora</taxon>
    </lineage>
</organism>
<proteinExistence type="predicted"/>
<evidence type="ECO:0000313" key="2">
    <source>
        <dbReference type="Proteomes" id="UP001165960"/>
    </source>
</evidence>
<protein>
    <submittedName>
        <fullName evidence="1">Uncharacterized protein</fullName>
    </submittedName>
</protein>
<dbReference type="Proteomes" id="UP001165960">
    <property type="component" value="Unassembled WGS sequence"/>
</dbReference>
<sequence>MNDSLKAKAQDKVSQSVDKIAQIISSNTERMSENCQVLTGASKICQNLGKYPILKSSNVTEKDGKVRDAIDKINRGTPLSASCLTDITNLFCILEYQKCSPEGTLLPICESSRDKLLKSCFGKSEDFTFYPERLSNSTNCFPGVKPEPVEVSQKPSSDKSQEATTGNVSQPEKTITPKKAPSSSTSESQLKEIPLAECTRSSYLARWGNSTCFAFKPPKDDQLPSAEEANYKTGRLEFELAEGVKCRDTLNLLGVQVQDPCACDTRLSVLRTCSYEIVSQKLQRDSKVISFRDVEYFPGLENQLKFIAKRGYSEQPNDSNDPHYFRRSYYRTCDRLIGVPDVFKDKTCSYPSSIDPPEPSSTSIEVYSDFKGYIEKSFRFGCTIAECLNHLRYMPPHQKAKEADSFGDAGYKSDVCRQEISNCPEWNFNAESISIEGYPPNIVSYLELDVEALPNTNRAAVIFSFRALAQPVYEGMRFLVNGMPAMDLVYNQTNYRALAVPLIPGRSHILRWEFIRGDASAASGLNSVDIQTIALRDAHLARPFMTDQLLRDQQQFNNMPHIAPVAPTKPLNVQQSLSSTAGAASTSSLISVLVILLTALGVGGLAMWLCKRHKNDKISRGGRNSPGLAARVTQFAFPSNQPAGSHIHSPKKDVHTRPSSSSHSEQELIPPENLDFIDVEEERIALNQTSVSVSSTLTSPRTRPRSPSEDTLS</sequence>
<keyword evidence="2" id="KW-1185">Reference proteome</keyword>
<reference evidence="1" key="1">
    <citation type="submission" date="2022-04" db="EMBL/GenBank/DDBJ databases">
        <title>Genome of the entomopathogenic fungus Entomophthora muscae.</title>
        <authorList>
            <person name="Elya C."/>
            <person name="Lovett B.R."/>
            <person name="Lee E."/>
            <person name="Macias A.M."/>
            <person name="Hajek A.E."/>
            <person name="De Bivort B.L."/>
            <person name="Kasson M.T."/>
            <person name="De Fine Licht H.H."/>
            <person name="Stajich J.E."/>
        </authorList>
    </citation>
    <scope>NUCLEOTIDE SEQUENCE</scope>
    <source>
        <strain evidence="1">Berkeley</strain>
    </source>
</reference>
<gene>
    <name evidence="1" type="ORF">DSO57_1014800</name>
</gene>
<comment type="caution">
    <text evidence="1">The sequence shown here is derived from an EMBL/GenBank/DDBJ whole genome shotgun (WGS) entry which is preliminary data.</text>
</comment>
<accession>A0ACC2UQV2</accession>
<evidence type="ECO:0000313" key="1">
    <source>
        <dbReference type="EMBL" id="KAJ9089255.1"/>
    </source>
</evidence>
<dbReference type="EMBL" id="QTSX02000057">
    <property type="protein sequence ID" value="KAJ9089255.1"/>
    <property type="molecule type" value="Genomic_DNA"/>
</dbReference>